<dbReference type="InterPro" id="IPR011006">
    <property type="entry name" value="CheY-like_superfamily"/>
</dbReference>
<comment type="caution">
    <text evidence="4">The sequence shown here is derived from an EMBL/GenBank/DDBJ whole genome shotgun (WGS) entry which is preliminary data.</text>
</comment>
<dbReference type="RefSeq" id="WP_189470145.1">
    <property type="nucleotide sequence ID" value="NZ_BMXS01000014.1"/>
</dbReference>
<reference evidence="5" key="1">
    <citation type="journal article" date="2019" name="Int. J. Syst. Evol. Microbiol.">
        <title>The Global Catalogue of Microorganisms (GCM) 10K type strain sequencing project: providing services to taxonomists for standard genome sequencing and annotation.</title>
        <authorList>
            <consortium name="The Broad Institute Genomics Platform"/>
            <consortium name="The Broad Institute Genome Sequencing Center for Infectious Disease"/>
            <person name="Wu L."/>
            <person name="Ma J."/>
        </authorList>
    </citation>
    <scope>NUCLEOTIDE SEQUENCE [LARGE SCALE GENOMIC DNA]</scope>
    <source>
        <strain evidence="5">KCTC 22228</strain>
    </source>
</reference>
<evidence type="ECO:0000259" key="3">
    <source>
        <dbReference type="PROSITE" id="PS50883"/>
    </source>
</evidence>
<dbReference type="PROSITE" id="PS50110">
    <property type="entry name" value="RESPONSE_REGULATORY"/>
    <property type="match status" value="1"/>
</dbReference>
<accession>A0ABQ2YXB3</accession>
<dbReference type="Pfam" id="PF00072">
    <property type="entry name" value="Response_reg"/>
    <property type="match status" value="1"/>
</dbReference>
<dbReference type="CDD" id="cd01948">
    <property type="entry name" value="EAL"/>
    <property type="match status" value="1"/>
</dbReference>
<dbReference type="InterPro" id="IPR035919">
    <property type="entry name" value="EAL_sf"/>
</dbReference>
<evidence type="ECO:0000256" key="1">
    <source>
        <dbReference type="PROSITE-ProRule" id="PRU00169"/>
    </source>
</evidence>
<dbReference type="PANTHER" id="PTHR33121:SF79">
    <property type="entry name" value="CYCLIC DI-GMP PHOSPHODIESTERASE PDED-RELATED"/>
    <property type="match status" value="1"/>
</dbReference>
<organism evidence="4 5">
    <name type="scientific">Litchfieldella qijiaojingensis</name>
    <dbReference type="NCBI Taxonomy" id="980347"/>
    <lineage>
        <taxon>Bacteria</taxon>
        <taxon>Pseudomonadati</taxon>
        <taxon>Pseudomonadota</taxon>
        <taxon>Gammaproteobacteria</taxon>
        <taxon>Oceanospirillales</taxon>
        <taxon>Halomonadaceae</taxon>
        <taxon>Litchfieldella</taxon>
    </lineage>
</organism>
<name>A0ABQ2YXB3_9GAMM</name>
<keyword evidence="5" id="KW-1185">Reference proteome</keyword>
<dbReference type="InterPro" id="IPR001633">
    <property type="entry name" value="EAL_dom"/>
</dbReference>
<proteinExistence type="predicted"/>
<protein>
    <submittedName>
        <fullName evidence="4">Diguanylate phosphodiesterase</fullName>
    </submittedName>
</protein>
<feature type="domain" description="EAL" evidence="3">
    <location>
        <begin position="125"/>
        <end position="378"/>
    </location>
</feature>
<feature type="domain" description="Response regulatory" evidence="2">
    <location>
        <begin position="2"/>
        <end position="121"/>
    </location>
</feature>
<sequence>MKALIIDDDMEIQSLLGSLLVRRGFEVDTADGLQDLAYQPERLDVELILLDFDLGTFTGLDVMHFLQDLGLRSNVALLSGCGKGMVTHILHTGRSQGLRMLGHLPKPIRIKALDALLARGITQQTALPRAELERAITEHELVLAYQPKLELATGHVIGVEALVRWQHPTLGMISPDRFIPLAEESELILPLTWQVFDMALDLLRRWRSQGIELDMAVNLSPRLLRVPDFLSRIDRSLAHHGVDWQGLTIELTENAGIQCFSYARHLLGALRDHGCRLALDDFGTGYSSMTQLYRLPFDELKVDRSFVSLSDKDKEAQAITRTIVDLGKRLHLDVVGEGIETLAHVRLLEEAGCTSGQGYLFARPMPENELTQWLSALREKNTPLDKLPRWERLLATRDSRSQ</sequence>
<dbReference type="SUPFAM" id="SSF141868">
    <property type="entry name" value="EAL domain-like"/>
    <property type="match status" value="1"/>
</dbReference>
<evidence type="ECO:0000313" key="4">
    <source>
        <dbReference type="EMBL" id="GGX98447.1"/>
    </source>
</evidence>
<dbReference type="Proteomes" id="UP000653056">
    <property type="component" value="Unassembled WGS sequence"/>
</dbReference>
<feature type="modified residue" description="4-aspartylphosphate" evidence="1">
    <location>
        <position position="51"/>
    </location>
</feature>
<dbReference type="CDD" id="cd00156">
    <property type="entry name" value="REC"/>
    <property type="match status" value="1"/>
</dbReference>
<keyword evidence="1" id="KW-0597">Phosphoprotein</keyword>
<dbReference type="InterPro" id="IPR001789">
    <property type="entry name" value="Sig_transdc_resp-reg_receiver"/>
</dbReference>
<dbReference type="Pfam" id="PF00563">
    <property type="entry name" value="EAL"/>
    <property type="match status" value="1"/>
</dbReference>
<gene>
    <name evidence="4" type="ORF">GCM10007160_27480</name>
</gene>
<dbReference type="EMBL" id="BMXS01000014">
    <property type="protein sequence ID" value="GGX98447.1"/>
    <property type="molecule type" value="Genomic_DNA"/>
</dbReference>
<dbReference type="Gene3D" id="3.40.50.2300">
    <property type="match status" value="1"/>
</dbReference>
<dbReference type="PROSITE" id="PS50883">
    <property type="entry name" value="EAL"/>
    <property type="match status" value="1"/>
</dbReference>
<evidence type="ECO:0000259" key="2">
    <source>
        <dbReference type="PROSITE" id="PS50110"/>
    </source>
</evidence>
<dbReference type="SUPFAM" id="SSF52172">
    <property type="entry name" value="CheY-like"/>
    <property type="match status" value="1"/>
</dbReference>
<dbReference type="PANTHER" id="PTHR33121">
    <property type="entry name" value="CYCLIC DI-GMP PHOSPHODIESTERASE PDEF"/>
    <property type="match status" value="1"/>
</dbReference>
<evidence type="ECO:0000313" key="5">
    <source>
        <dbReference type="Proteomes" id="UP000653056"/>
    </source>
</evidence>
<dbReference type="SMART" id="SM00448">
    <property type="entry name" value="REC"/>
    <property type="match status" value="1"/>
</dbReference>
<dbReference type="Gene3D" id="3.20.20.450">
    <property type="entry name" value="EAL domain"/>
    <property type="match status" value="1"/>
</dbReference>
<dbReference type="InterPro" id="IPR050706">
    <property type="entry name" value="Cyclic-di-GMP_PDE-like"/>
</dbReference>
<dbReference type="SMART" id="SM00052">
    <property type="entry name" value="EAL"/>
    <property type="match status" value="1"/>
</dbReference>